<protein>
    <submittedName>
        <fullName evidence="3">Glucan endo-1,3-beta-glucosidase</fullName>
        <ecNumber evidence="3">3.2.1.39</ecNumber>
    </submittedName>
</protein>
<keyword evidence="4" id="KW-1185">Reference proteome</keyword>
<evidence type="ECO:0000259" key="2">
    <source>
        <dbReference type="SMART" id="SM00458"/>
    </source>
</evidence>
<feature type="compositionally biased region" description="Basic and acidic residues" evidence="1">
    <location>
        <begin position="29"/>
        <end position="49"/>
    </location>
</feature>
<dbReference type="InterPro" id="IPR000772">
    <property type="entry name" value="Ricin_B_lectin"/>
</dbReference>
<dbReference type="SMART" id="SM00458">
    <property type="entry name" value="RICIN"/>
    <property type="match status" value="1"/>
</dbReference>
<name>A0A3S4ZC21_9NEIS</name>
<dbReference type="EMBL" id="LR134516">
    <property type="protein sequence ID" value="VEJ21225.1"/>
    <property type="molecule type" value="Genomic_DNA"/>
</dbReference>
<sequence>MKLQSILLIPALLLGSCLYVGPDGYPRVDIDDRFPDHRPDDRRDDDRSSRFPQGRTVLIETDSGKCLDRGRGSYKGLISYDCHGENNQRFTMSNRSIRVEGLCLDVANEKDGDGAEVIAYKCHGGLNQQWYRDGYTIRSRMNGKCLDAGKYGNQVRMHRCDGSRDQDFYLIRR</sequence>
<reference evidence="3 4" key="1">
    <citation type="submission" date="2018-12" db="EMBL/GenBank/DDBJ databases">
        <authorList>
            <consortium name="Pathogen Informatics"/>
        </authorList>
    </citation>
    <scope>NUCLEOTIDE SEQUENCE [LARGE SCALE GENOMIC DNA]</scope>
    <source>
        <strain evidence="3 4">NCTC12227</strain>
    </source>
</reference>
<dbReference type="CDD" id="cd00161">
    <property type="entry name" value="beta-trefoil_Ricin-like"/>
    <property type="match status" value="1"/>
</dbReference>
<dbReference type="SUPFAM" id="SSF50370">
    <property type="entry name" value="Ricin B-like lectins"/>
    <property type="match status" value="1"/>
</dbReference>
<dbReference type="PROSITE" id="PS51257">
    <property type="entry name" value="PROKAR_LIPOPROTEIN"/>
    <property type="match status" value="1"/>
</dbReference>
<dbReference type="Pfam" id="PF00652">
    <property type="entry name" value="Ricin_B_lectin"/>
    <property type="match status" value="1"/>
</dbReference>
<organism evidence="3 4">
    <name type="scientific">Neisseria animaloris</name>
    <dbReference type="NCBI Taxonomy" id="326522"/>
    <lineage>
        <taxon>Bacteria</taxon>
        <taxon>Pseudomonadati</taxon>
        <taxon>Pseudomonadota</taxon>
        <taxon>Betaproteobacteria</taxon>
        <taxon>Neisseriales</taxon>
        <taxon>Neisseriaceae</taxon>
        <taxon>Neisseria</taxon>
    </lineage>
</organism>
<dbReference type="PROSITE" id="PS50231">
    <property type="entry name" value="RICIN_B_LECTIN"/>
    <property type="match status" value="1"/>
</dbReference>
<dbReference type="AlphaFoldDB" id="A0A3S4ZC21"/>
<gene>
    <name evidence="3" type="ORF">NCTC12227_00951</name>
</gene>
<dbReference type="RefSeq" id="WP_126304543.1">
    <property type="nucleotide sequence ID" value="NZ_LR134516.1"/>
</dbReference>
<dbReference type="EC" id="3.2.1.39" evidence="3"/>
<dbReference type="KEGG" id="nani:NCTC12227_00951"/>
<dbReference type="Gene3D" id="2.80.10.50">
    <property type="match status" value="1"/>
</dbReference>
<keyword evidence="3" id="KW-0326">Glycosidase</keyword>
<dbReference type="GO" id="GO:0042973">
    <property type="term" value="F:glucan endo-1,3-beta-D-glucosidase activity"/>
    <property type="evidence" value="ECO:0007669"/>
    <property type="project" value="UniProtKB-EC"/>
</dbReference>
<evidence type="ECO:0000256" key="1">
    <source>
        <dbReference type="SAM" id="MobiDB-lite"/>
    </source>
</evidence>
<evidence type="ECO:0000313" key="4">
    <source>
        <dbReference type="Proteomes" id="UP000268229"/>
    </source>
</evidence>
<dbReference type="InterPro" id="IPR035992">
    <property type="entry name" value="Ricin_B-like_lectins"/>
</dbReference>
<evidence type="ECO:0000313" key="3">
    <source>
        <dbReference type="EMBL" id="VEJ21225.1"/>
    </source>
</evidence>
<dbReference type="OrthoDB" id="8673369at2"/>
<proteinExistence type="predicted"/>
<dbReference type="STRING" id="326522.BWD08_03290"/>
<accession>A0A3S4ZC21</accession>
<feature type="region of interest" description="Disordered" evidence="1">
    <location>
        <begin position="29"/>
        <end position="50"/>
    </location>
</feature>
<keyword evidence="3" id="KW-0378">Hydrolase</keyword>
<feature type="domain" description="Ricin B lectin" evidence="2">
    <location>
        <begin position="55"/>
        <end position="171"/>
    </location>
</feature>
<dbReference type="Proteomes" id="UP000268229">
    <property type="component" value="Chromosome"/>
</dbReference>